<gene>
    <name evidence="4" type="ORF">OCS65_12330</name>
</gene>
<keyword evidence="1" id="KW-0812">Transmembrane</keyword>
<dbReference type="GeneID" id="83621217"/>
<feature type="transmembrane region" description="Helical" evidence="1">
    <location>
        <begin position="60"/>
        <end position="79"/>
    </location>
</feature>
<reference evidence="4" key="1">
    <citation type="submission" date="2022-09" db="EMBL/GenBank/DDBJ databases">
        <title>The genome sequence of Rhodococcus aetherivorans N1.</title>
        <authorList>
            <person name="Jiang W."/>
        </authorList>
    </citation>
    <scope>NUCLEOTIDE SEQUENCE</scope>
    <source>
        <strain evidence="4">N1</strain>
    </source>
</reference>
<dbReference type="Pfam" id="PF10081">
    <property type="entry name" value="Abhydrolase_9"/>
    <property type="match status" value="2"/>
</dbReference>
<keyword evidence="4" id="KW-0378">Hydrolase</keyword>
<dbReference type="AlphaFoldDB" id="A0AA46SFZ5"/>
<name>A0AA46SFZ5_9NOCA</name>
<dbReference type="EMBL" id="CP106982">
    <property type="protein sequence ID" value="UYF96482.1"/>
    <property type="molecule type" value="Genomic_DNA"/>
</dbReference>
<dbReference type="InterPro" id="IPR027788">
    <property type="entry name" value="Alpha/beta-hydrolase_N_dom"/>
</dbReference>
<organism evidence="4 5">
    <name type="scientific">Rhodococcus aetherivorans</name>
    <dbReference type="NCBI Taxonomy" id="191292"/>
    <lineage>
        <taxon>Bacteria</taxon>
        <taxon>Bacillati</taxon>
        <taxon>Actinomycetota</taxon>
        <taxon>Actinomycetes</taxon>
        <taxon>Mycobacteriales</taxon>
        <taxon>Nocardiaceae</taxon>
        <taxon>Rhodococcus</taxon>
    </lineage>
</organism>
<keyword evidence="1" id="KW-0472">Membrane</keyword>
<evidence type="ECO:0000259" key="3">
    <source>
        <dbReference type="Pfam" id="PF15420"/>
    </source>
</evidence>
<evidence type="ECO:0000313" key="5">
    <source>
        <dbReference type="Proteomes" id="UP001163947"/>
    </source>
</evidence>
<dbReference type="InterPro" id="IPR027787">
    <property type="entry name" value="Alpha/beta-hydrolase_catalytic"/>
</dbReference>
<sequence length="457" mass="46024">MDVGRGGAVGGAMRALAASAAADAGVDSLARRCPRVATTVAVTIAVWVSLAPSLLPRAALAQAAASGCAAAAAAVAGGVRRRRHGGSARPGAARPAALVVAAGALGWAVLAAAQWQDALRASMGRPPAGPAHWIVVCSCAPLIFAAVRAIGRVPGAWRRRAGTRAVAATAVTVAMGVGVAIVPVGLGQADPVARPVAAAVAGSPSSLVSWESLGDEGRRFVTLDAHPGAIRTYVGLGSAADARSRAALAVRELDRAGGFARAHVVVAVPTGSGWIDPGAVRGFDTVFGGDVALVAQQYSAAPSWVTFLFDRNAAAASARALLTAVRAHLDTLDPVRRPQLHVYGQSLGSIGGSAALADHASAAAGPCAAIWAGPPAGAVRTAGAIVTANTSDPVVWWQPSLLWSPPDLSRARRDAPVPRWLPVVSFVQATLDLPVALDAAPGHGHRYGPDQARCDHP</sequence>
<keyword evidence="1" id="KW-1133">Transmembrane helix</keyword>
<accession>A0AA46SFZ5</accession>
<evidence type="ECO:0000259" key="2">
    <source>
        <dbReference type="Pfam" id="PF10081"/>
    </source>
</evidence>
<feature type="domain" description="Alpha/beta-hydrolase N-terminal" evidence="3">
    <location>
        <begin position="50"/>
        <end position="183"/>
    </location>
</feature>
<dbReference type="Pfam" id="PF15420">
    <property type="entry name" value="Abhydrolase_9_N"/>
    <property type="match status" value="2"/>
</dbReference>
<feature type="domain" description="Alpha/beta-hydrolase catalytic" evidence="2">
    <location>
        <begin position="230"/>
        <end position="376"/>
    </location>
</feature>
<feature type="domain" description="Alpha/beta-hydrolase catalytic" evidence="2">
    <location>
        <begin position="385"/>
        <end position="451"/>
    </location>
</feature>
<dbReference type="GO" id="GO:0016787">
    <property type="term" value="F:hydrolase activity"/>
    <property type="evidence" value="ECO:0007669"/>
    <property type="project" value="UniProtKB-KW"/>
</dbReference>
<feature type="transmembrane region" description="Helical" evidence="1">
    <location>
        <begin position="165"/>
        <end position="186"/>
    </location>
</feature>
<feature type="transmembrane region" description="Helical" evidence="1">
    <location>
        <begin position="133"/>
        <end position="153"/>
    </location>
</feature>
<feature type="transmembrane region" description="Helical" evidence="1">
    <location>
        <begin position="91"/>
        <end position="113"/>
    </location>
</feature>
<protein>
    <submittedName>
        <fullName evidence="4">Alpha/beta hydrolase</fullName>
    </submittedName>
</protein>
<dbReference type="RefSeq" id="WP_260325663.1">
    <property type="nucleotide sequence ID" value="NZ_CAVJ010000186.1"/>
</dbReference>
<evidence type="ECO:0000313" key="4">
    <source>
        <dbReference type="EMBL" id="UYF96482.1"/>
    </source>
</evidence>
<dbReference type="Proteomes" id="UP001163947">
    <property type="component" value="Chromosome"/>
</dbReference>
<feature type="transmembrane region" description="Helical" evidence="1">
    <location>
        <begin position="36"/>
        <end position="54"/>
    </location>
</feature>
<evidence type="ECO:0000256" key="1">
    <source>
        <dbReference type="SAM" id="Phobius"/>
    </source>
</evidence>
<proteinExistence type="predicted"/>
<feature type="domain" description="Alpha/beta-hydrolase N-terminal" evidence="3">
    <location>
        <begin position="191"/>
        <end position="222"/>
    </location>
</feature>